<dbReference type="Pfam" id="PF13452">
    <property type="entry name" value="FAS1_DH_region"/>
    <property type="match status" value="1"/>
</dbReference>
<accession>A0A381WP47</accession>
<organism evidence="2">
    <name type="scientific">marine metagenome</name>
    <dbReference type="NCBI Taxonomy" id="408172"/>
    <lineage>
        <taxon>unclassified sequences</taxon>
        <taxon>metagenomes</taxon>
        <taxon>ecological metagenomes</taxon>
    </lineage>
</organism>
<dbReference type="Gene3D" id="3.10.129.10">
    <property type="entry name" value="Hotdog Thioesterase"/>
    <property type="match status" value="1"/>
</dbReference>
<feature type="domain" description="FAS1-like dehydratase" evidence="1">
    <location>
        <begin position="13"/>
        <end position="137"/>
    </location>
</feature>
<name>A0A381WP47_9ZZZZ</name>
<reference evidence="2" key="1">
    <citation type="submission" date="2018-05" db="EMBL/GenBank/DDBJ databases">
        <authorList>
            <person name="Lanie J.A."/>
            <person name="Ng W.-L."/>
            <person name="Kazmierczak K.M."/>
            <person name="Andrzejewski T.M."/>
            <person name="Davidsen T.M."/>
            <person name="Wayne K.J."/>
            <person name="Tettelin H."/>
            <person name="Glass J.I."/>
            <person name="Rusch D."/>
            <person name="Podicherti R."/>
            <person name="Tsui H.-C.T."/>
            <person name="Winkler M.E."/>
        </authorList>
    </citation>
    <scope>NUCLEOTIDE SEQUENCE</scope>
</reference>
<gene>
    <name evidence="2" type="ORF">METZ01_LOCUS106915</name>
</gene>
<protein>
    <recommendedName>
        <fullName evidence="1">FAS1-like dehydratase domain-containing protein</fullName>
    </recommendedName>
</protein>
<dbReference type="EMBL" id="UINC01012370">
    <property type="protein sequence ID" value="SVA54061.1"/>
    <property type="molecule type" value="Genomic_DNA"/>
</dbReference>
<dbReference type="AlphaFoldDB" id="A0A381WP47"/>
<evidence type="ECO:0000313" key="2">
    <source>
        <dbReference type="EMBL" id="SVA54061.1"/>
    </source>
</evidence>
<dbReference type="CDD" id="cd03441">
    <property type="entry name" value="R_hydratase_like"/>
    <property type="match status" value="1"/>
</dbReference>
<sequence length="150" mass="16478">MTTDEGIVYDRSLLGVETQIGTFELTREMILGFAKSTGETNPRYLGDDNGAGDIVAPPTICNVFVSGVSRPDINLEFGEIGFFAGQSIECKAEIRPGDVLSASTKLDNVYVKTGRSGKMVFAVWETQFRNQDDVTVALVTESFVRRNKNR</sequence>
<dbReference type="InterPro" id="IPR039569">
    <property type="entry name" value="FAS1-like_DH_region"/>
</dbReference>
<proteinExistence type="predicted"/>
<dbReference type="InterPro" id="IPR029069">
    <property type="entry name" value="HotDog_dom_sf"/>
</dbReference>
<evidence type="ECO:0000259" key="1">
    <source>
        <dbReference type="Pfam" id="PF13452"/>
    </source>
</evidence>
<dbReference type="SUPFAM" id="SSF54637">
    <property type="entry name" value="Thioesterase/thiol ester dehydrase-isomerase"/>
    <property type="match status" value="1"/>
</dbReference>